<dbReference type="Pfam" id="PF03544">
    <property type="entry name" value="TonB_C"/>
    <property type="match status" value="1"/>
</dbReference>
<evidence type="ECO:0000313" key="12">
    <source>
        <dbReference type="Proteomes" id="UP001595906"/>
    </source>
</evidence>
<protein>
    <submittedName>
        <fullName evidence="11">Energy transducer TonB</fullName>
    </submittedName>
</protein>
<dbReference type="InterPro" id="IPR051045">
    <property type="entry name" value="TonB-dependent_transducer"/>
</dbReference>
<evidence type="ECO:0000256" key="4">
    <source>
        <dbReference type="ARBA" id="ARBA00022475"/>
    </source>
</evidence>
<evidence type="ECO:0000256" key="6">
    <source>
        <dbReference type="ARBA" id="ARBA00022692"/>
    </source>
</evidence>
<name>A0ABV8PVN8_9BACT</name>
<keyword evidence="7" id="KW-0653">Protein transport</keyword>
<proteinExistence type="inferred from homology"/>
<feature type="domain" description="TonB C-terminal" evidence="10">
    <location>
        <begin position="33"/>
        <end position="120"/>
    </location>
</feature>
<dbReference type="Gene3D" id="3.30.1150.10">
    <property type="match status" value="1"/>
</dbReference>
<keyword evidence="5" id="KW-0997">Cell inner membrane</keyword>
<comment type="caution">
    <text evidence="11">The sequence shown here is derived from an EMBL/GenBank/DDBJ whole genome shotgun (WGS) entry which is preliminary data.</text>
</comment>
<sequence>MYQNGEVLKEWNRKQHEDNQVVTMTMTIAEFPDGTAAWLKYLTDNLNYPRALKKEKVSGKVIVKVSIYATGTVSNVEIIKSLHPLLDEEVIRVIKNSPTWKPAMQNGRNVQYTFNQAVNF</sequence>
<organism evidence="11 12">
    <name type="scientific">Parasediminibacterium paludis</name>
    <dbReference type="NCBI Taxonomy" id="908966"/>
    <lineage>
        <taxon>Bacteria</taxon>
        <taxon>Pseudomonadati</taxon>
        <taxon>Bacteroidota</taxon>
        <taxon>Chitinophagia</taxon>
        <taxon>Chitinophagales</taxon>
        <taxon>Chitinophagaceae</taxon>
        <taxon>Parasediminibacterium</taxon>
    </lineage>
</organism>
<reference evidence="12" key="1">
    <citation type="journal article" date="2019" name="Int. J. Syst. Evol. Microbiol.">
        <title>The Global Catalogue of Microorganisms (GCM) 10K type strain sequencing project: providing services to taxonomists for standard genome sequencing and annotation.</title>
        <authorList>
            <consortium name="The Broad Institute Genomics Platform"/>
            <consortium name="The Broad Institute Genome Sequencing Center for Infectious Disease"/>
            <person name="Wu L."/>
            <person name="Ma J."/>
        </authorList>
    </citation>
    <scope>NUCLEOTIDE SEQUENCE [LARGE SCALE GENOMIC DNA]</scope>
    <source>
        <strain evidence="12">CECT 8010</strain>
    </source>
</reference>
<dbReference type="PANTHER" id="PTHR33446">
    <property type="entry name" value="PROTEIN TONB-RELATED"/>
    <property type="match status" value="1"/>
</dbReference>
<keyword evidence="6" id="KW-0812">Transmembrane</keyword>
<keyword evidence="9" id="KW-0472">Membrane</keyword>
<evidence type="ECO:0000256" key="7">
    <source>
        <dbReference type="ARBA" id="ARBA00022927"/>
    </source>
</evidence>
<evidence type="ECO:0000256" key="3">
    <source>
        <dbReference type="ARBA" id="ARBA00022448"/>
    </source>
</evidence>
<keyword evidence="4" id="KW-1003">Cell membrane</keyword>
<evidence type="ECO:0000313" key="11">
    <source>
        <dbReference type="EMBL" id="MFC4231305.1"/>
    </source>
</evidence>
<dbReference type="SUPFAM" id="SSF74653">
    <property type="entry name" value="TolA/TonB C-terminal domain"/>
    <property type="match status" value="1"/>
</dbReference>
<comment type="similarity">
    <text evidence="2">Belongs to the TonB family.</text>
</comment>
<keyword evidence="12" id="KW-1185">Reference proteome</keyword>
<evidence type="ECO:0000256" key="5">
    <source>
        <dbReference type="ARBA" id="ARBA00022519"/>
    </source>
</evidence>
<gene>
    <name evidence="11" type="ORF">ACFOW1_05350</name>
</gene>
<evidence type="ECO:0000256" key="8">
    <source>
        <dbReference type="ARBA" id="ARBA00022989"/>
    </source>
</evidence>
<dbReference type="Proteomes" id="UP001595906">
    <property type="component" value="Unassembled WGS sequence"/>
</dbReference>
<keyword evidence="8" id="KW-1133">Transmembrane helix</keyword>
<dbReference type="PROSITE" id="PS52015">
    <property type="entry name" value="TONB_CTD"/>
    <property type="match status" value="1"/>
</dbReference>
<accession>A0ABV8PVN8</accession>
<evidence type="ECO:0000259" key="10">
    <source>
        <dbReference type="PROSITE" id="PS52015"/>
    </source>
</evidence>
<dbReference type="InterPro" id="IPR037682">
    <property type="entry name" value="TonB_C"/>
</dbReference>
<keyword evidence="3" id="KW-0813">Transport</keyword>
<dbReference type="NCBIfam" id="TIGR01352">
    <property type="entry name" value="tonB_Cterm"/>
    <property type="match status" value="1"/>
</dbReference>
<evidence type="ECO:0000256" key="2">
    <source>
        <dbReference type="ARBA" id="ARBA00006555"/>
    </source>
</evidence>
<dbReference type="RefSeq" id="WP_379012702.1">
    <property type="nucleotide sequence ID" value="NZ_JBHSDC010000003.1"/>
</dbReference>
<evidence type="ECO:0000256" key="1">
    <source>
        <dbReference type="ARBA" id="ARBA00004383"/>
    </source>
</evidence>
<evidence type="ECO:0000256" key="9">
    <source>
        <dbReference type="ARBA" id="ARBA00023136"/>
    </source>
</evidence>
<dbReference type="InterPro" id="IPR006260">
    <property type="entry name" value="TonB/TolA_C"/>
</dbReference>
<dbReference type="PANTHER" id="PTHR33446:SF2">
    <property type="entry name" value="PROTEIN TONB"/>
    <property type="match status" value="1"/>
</dbReference>
<dbReference type="EMBL" id="JBHSDC010000003">
    <property type="protein sequence ID" value="MFC4231305.1"/>
    <property type="molecule type" value="Genomic_DNA"/>
</dbReference>
<comment type="subcellular location">
    <subcellularLocation>
        <location evidence="1">Cell inner membrane</location>
        <topology evidence="1">Single-pass membrane protein</topology>
        <orientation evidence="1">Periplasmic side</orientation>
    </subcellularLocation>
</comment>